<dbReference type="Pfam" id="PF07686">
    <property type="entry name" value="V-set"/>
    <property type="match status" value="1"/>
</dbReference>
<keyword evidence="5" id="KW-0391">Immunity</keyword>
<evidence type="ECO:0000256" key="1">
    <source>
        <dbReference type="ARBA" id="ARBA00022729"/>
    </source>
</evidence>
<dbReference type="Ensembl" id="ENSSFOT00015052052.1">
    <property type="protein sequence ID" value="ENSSFOP00015048667.1"/>
    <property type="gene ID" value="ENSSFOG00015024932.1"/>
</dbReference>
<dbReference type="SMART" id="SM00409">
    <property type="entry name" value="IG"/>
    <property type="match status" value="1"/>
</dbReference>
<protein>
    <submittedName>
        <fullName evidence="7">T-cell receptor alpha/delta variable 14.0</fullName>
    </submittedName>
</protein>
<keyword evidence="8" id="KW-1185">Reference proteome</keyword>
<dbReference type="GO" id="GO:0002250">
    <property type="term" value="P:adaptive immune response"/>
    <property type="evidence" value="ECO:0007669"/>
    <property type="project" value="UniProtKB-KW"/>
</dbReference>
<keyword evidence="2" id="KW-1064">Adaptive immunity</keyword>
<dbReference type="Gene3D" id="2.60.40.10">
    <property type="entry name" value="Immunoglobulins"/>
    <property type="match status" value="1"/>
</dbReference>
<evidence type="ECO:0000256" key="5">
    <source>
        <dbReference type="ARBA" id="ARBA00043266"/>
    </source>
</evidence>
<dbReference type="InterPro" id="IPR007110">
    <property type="entry name" value="Ig-like_dom"/>
</dbReference>
<evidence type="ECO:0000256" key="2">
    <source>
        <dbReference type="ARBA" id="ARBA00023130"/>
    </source>
</evidence>
<dbReference type="SMART" id="SM00406">
    <property type="entry name" value="IGv"/>
    <property type="match status" value="1"/>
</dbReference>
<dbReference type="InterPro" id="IPR036179">
    <property type="entry name" value="Ig-like_dom_sf"/>
</dbReference>
<accession>A0A8C9T511</accession>
<organism evidence="7 8">
    <name type="scientific">Scleropages formosus</name>
    <name type="common">Asian bonytongue</name>
    <name type="synonym">Osteoglossum formosum</name>
    <dbReference type="NCBI Taxonomy" id="113540"/>
    <lineage>
        <taxon>Eukaryota</taxon>
        <taxon>Metazoa</taxon>
        <taxon>Chordata</taxon>
        <taxon>Craniata</taxon>
        <taxon>Vertebrata</taxon>
        <taxon>Euteleostomi</taxon>
        <taxon>Actinopterygii</taxon>
        <taxon>Neopterygii</taxon>
        <taxon>Teleostei</taxon>
        <taxon>Osteoglossocephala</taxon>
        <taxon>Osteoglossomorpha</taxon>
        <taxon>Osteoglossiformes</taxon>
        <taxon>Osteoglossidae</taxon>
        <taxon>Scleropages</taxon>
    </lineage>
</organism>
<sequence length="145" mass="16152">QMKDIAQTQNLNSGLNPLSGKLTSVHVLEGNNVTLSCSYSGSAYSFLWYRQYSRSKPEYLLLILESLGKVMKASPPNPHLSAKVHKKNSTVDLVFSSTALTDSAMYYCALSPTVTGNPFTRYKNLIVTEKHCTFTETETHSRIKI</sequence>
<proteinExistence type="predicted"/>
<evidence type="ECO:0000313" key="7">
    <source>
        <dbReference type="Ensembl" id="ENSSFOP00015048667.1"/>
    </source>
</evidence>
<keyword evidence="5" id="KW-1279">T cell receptor</keyword>
<dbReference type="AlphaFoldDB" id="A0A8C9T511"/>
<dbReference type="PROSITE" id="PS50835">
    <property type="entry name" value="IG_LIKE"/>
    <property type="match status" value="1"/>
</dbReference>
<dbReference type="PANTHER" id="PTHR19367">
    <property type="entry name" value="T-CELL RECEPTOR ALPHA CHAIN V REGION"/>
    <property type="match status" value="1"/>
</dbReference>
<evidence type="ECO:0000256" key="3">
    <source>
        <dbReference type="ARBA" id="ARBA00023170"/>
    </source>
</evidence>
<dbReference type="InterPro" id="IPR013783">
    <property type="entry name" value="Ig-like_fold"/>
</dbReference>
<evidence type="ECO:0000256" key="4">
    <source>
        <dbReference type="ARBA" id="ARBA00023319"/>
    </source>
</evidence>
<dbReference type="InterPro" id="IPR013106">
    <property type="entry name" value="Ig_V-set"/>
</dbReference>
<dbReference type="SUPFAM" id="SSF48726">
    <property type="entry name" value="Immunoglobulin"/>
    <property type="match status" value="1"/>
</dbReference>
<evidence type="ECO:0000313" key="8">
    <source>
        <dbReference type="Proteomes" id="UP000694397"/>
    </source>
</evidence>
<dbReference type="Proteomes" id="UP000694397">
    <property type="component" value="Chromosome 25"/>
</dbReference>
<reference evidence="7" key="3">
    <citation type="submission" date="2025-09" db="UniProtKB">
        <authorList>
            <consortium name="Ensembl"/>
        </authorList>
    </citation>
    <scope>IDENTIFICATION</scope>
</reference>
<keyword evidence="1" id="KW-0732">Signal</keyword>
<dbReference type="PANTHER" id="PTHR19367:SF18">
    <property type="entry name" value="T CELL RECEPTOR ALPHA VARIABLE 16"/>
    <property type="match status" value="1"/>
</dbReference>
<dbReference type="InterPro" id="IPR051287">
    <property type="entry name" value="TCR_variable_region"/>
</dbReference>
<evidence type="ECO:0000259" key="6">
    <source>
        <dbReference type="PROSITE" id="PS50835"/>
    </source>
</evidence>
<reference evidence="7" key="2">
    <citation type="submission" date="2025-08" db="UniProtKB">
        <authorList>
            <consortium name="Ensembl"/>
        </authorList>
    </citation>
    <scope>IDENTIFICATION</scope>
</reference>
<dbReference type="GeneTree" id="ENSGT00990000204281"/>
<keyword evidence="3" id="KW-0675">Receptor</keyword>
<keyword evidence="4" id="KW-0393">Immunoglobulin domain</keyword>
<dbReference type="GO" id="GO:0042101">
    <property type="term" value="C:T cell receptor complex"/>
    <property type="evidence" value="ECO:0007669"/>
    <property type="project" value="UniProtKB-KW"/>
</dbReference>
<dbReference type="OrthoDB" id="9803478at2759"/>
<reference evidence="7 8" key="1">
    <citation type="submission" date="2019-04" db="EMBL/GenBank/DDBJ databases">
        <authorList>
            <consortium name="Wellcome Sanger Institute Data Sharing"/>
        </authorList>
    </citation>
    <scope>NUCLEOTIDE SEQUENCE [LARGE SCALE GENOMIC DNA]</scope>
</reference>
<name>A0A8C9T511_SCLFO</name>
<feature type="domain" description="Ig-like" evidence="6">
    <location>
        <begin position="17"/>
        <end position="120"/>
    </location>
</feature>
<dbReference type="InterPro" id="IPR003599">
    <property type="entry name" value="Ig_sub"/>
</dbReference>